<protein>
    <submittedName>
        <fullName evidence="3">Uncharacterized protein</fullName>
    </submittedName>
</protein>
<accession>V8C4D4</accession>
<comment type="caution">
    <text evidence="3">The sequence shown here is derived from an EMBL/GenBank/DDBJ whole genome shotgun (WGS) entry which is preliminary data.</text>
</comment>
<dbReference type="Proteomes" id="UP000018731">
    <property type="component" value="Unassembled WGS sequence"/>
</dbReference>
<dbReference type="EMBL" id="AZJI01000010">
    <property type="protein sequence ID" value="ETD22253.1"/>
    <property type="molecule type" value="Genomic_DNA"/>
</dbReference>
<dbReference type="RefSeq" id="WP_023928827.1">
    <property type="nucleotide sequence ID" value="NZ_KI669456.1"/>
</dbReference>
<reference evidence="3 4" key="1">
    <citation type="journal article" date="2014" name="Genome Announc.">
        <title>Draft genome sequences of six enterohepatic helicobacter species isolated from humans and one from rhesus macaques.</title>
        <authorList>
            <person name="Shen Z."/>
            <person name="Sheh A."/>
            <person name="Young S.K."/>
            <person name="Abouelliel A."/>
            <person name="Ward D.V."/>
            <person name="Earl A.M."/>
            <person name="Fox J.G."/>
        </authorList>
    </citation>
    <scope>NUCLEOTIDE SEQUENCE [LARGE SCALE GENOMIC DNA]</scope>
    <source>
        <strain evidence="3 4">MIT 99-5501</strain>
    </source>
</reference>
<feature type="compositionally biased region" description="Polar residues" evidence="1">
    <location>
        <begin position="135"/>
        <end position="151"/>
    </location>
</feature>
<dbReference type="AlphaFoldDB" id="V8C4D4"/>
<evidence type="ECO:0000313" key="3">
    <source>
        <dbReference type="EMBL" id="ETD22253.1"/>
    </source>
</evidence>
<evidence type="ECO:0000313" key="4">
    <source>
        <dbReference type="Proteomes" id="UP000018731"/>
    </source>
</evidence>
<dbReference type="STRING" id="1357400.HMPREF2086_01984"/>
<feature type="region of interest" description="Disordered" evidence="1">
    <location>
        <begin position="135"/>
        <end position="157"/>
    </location>
</feature>
<dbReference type="PATRIC" id="fig|1357400.3.peg.2684"/>
<keyword evidence="2" id="KW-0812">Transmembrane</keyword>
<proteinExistence type="predicted"/>
<keyword evidence="2" id="KW-0472">Membrane</keyword>
<feature type="transmembrane region" description="Helical" evidence="2">
    <location>
        <begin position="41"/>
        <end position="60"/>
    </location>
</feature>
<keyword evidence="2" id="KW-1133">Transmembrane helix</keyword>
<evidence type="ECO:0000256" key="1">
    <source>
        <dbReference type="SAM" id="MobiDB-lite"/>
    </source>
</evidence>
<name>V8C4D4_9HELI</name>
<keyword evidence="4" id="KW-1185">Reference proteome</keyword>
<organism evidence="3 4">
    <name type="scientific">Helicobacter macacae MIT 99-5501</name>
    <dbReference type="NCBI Taxonomy" id="1357400"/>
    <lineage>
        <taxon>Bacteria</taxon>
        <taxon>Pseudomonadati</taxon>
        <taxon>Campylobacterota</taxon>
        <taxon>Epsilonproteobacteria</taxon>
        <taxon>Campylobacterales</taxon>
        <taxon>Helicobacteraceae</taxon>
        <taxon>Helicobacter</taxon>
    </lineage>
</organism>
<evidence type="ECO:0000256" key="2">
    <source>
        <dbReference type="SAM" id="Phobius"/>
    </source>
</evidence>
<gene>
    <name evidence="3" type="ORF">HMPREF2086_01984</name>
</gene>
<dbReference type="HOGENOM" id="CLU_1123332_0_0_7"/>
<dbReference type="OrthoDB" id="5329712at2"/>
<sequence>MFISVFKHLEKRSFECIFDKLTHIFVALDRYFLHRHKKERILAFCLPILLCAFVVFGWILPAVDSVYEEASFALTQQEQLQSELAKMQNLQSNLSAKSPLANPNHKEQILKSLQENLLTNEALGYLLKPFSPSFDNQSNTQTKNQNASSLPQDFLEDNTPQKPSQNLLFSVVGDSEVLEDILEILEKNPFIFIQNMSINAPFASGLEMRFEAINFGEIFHNILEQDFAKDTLKDFTKDFVRKENEIL</sequence>